<dbReference type="EMBL" id="BAAAZP010000101">
    <property type="protein sequence ID" value="GAA3683605.1"/>
    <property type="molecule type" value="Genomic_DNA"/>
</dbReference>
<dbReference type="Proteomes" id="UP001500902">
    <property type="component" value="Unassembled WGS sequence"/>
</dbReference>
<comment type="caution">
    <text evidence="1">The sequence shown here is derived from an EMBL/GenBank/DDBJ whole genome shotgun (WGS) entry which is preliminary data.</text>
</comment>
<dbReference type="InterPro" id="IPR036890">
    <property type="entry name" value="HATPase_C_sf"/>
</dbReference>
<reference evidence="2" key="1">
    <citation type="journal article" date="2019" name="Int. J. Syst. Evol. Microbiol.">
        <title>The Global Catalogue of Microorganisms (GCM) 10K type strain sequencing project: providing services to taxonomists for standard genome sequencing and annotation.</title>
        <authorList>
            <consortium name="The Broad Institute Genomics Platform"/>
            <consortium name="The Broad Institute Genome Sequencing Center for Infectious Disease"/>
            <person name="Wu L."/>
            <person name="Ma J."/>
        </authorList>
    </citation>
    <scope>NUCLEOTIDE SEQUENCE [LARGE SCALE GENOMIC DNA]</scope>
    <source>
        <strain evidence="2">JCM 16904</strain>
    </source>
</reference>
<gene>
    <name evidence="1" type="ORF">GCM10022224_055200</name>
</gene>
<evidence type="ECO:0000313" key="2">
    <source>
        <dbReference type="Proteomes" id="UP001500902"/>
    </source>
</evidence>
<sequence>MSVAEHEYRAADITVLEFDAAVLKRPGMYFGVGLDDPRLLAVVLSAVARHALHPATRVAAEHSLSALIDILGDLRFRLTMDQQHAWRDSPPLGYFGSLLGPEWWLPAAVATLCTETSVEMWCSGRGFHQELAGLRPLAAPRVFKPPVGSGTRITFTLNPHNLPPGSAFPTDLESLDPHGQDCVATNEPGLLTIRDHRHDTATGSRQSGASQ</sequence>
<proteinExistence type="predicted"/>
<keyword evidence="2" id="KW-1185">Reference proteome</keyword>
<accession>A0ABP7CCP7</accession>
<evidence type="ECO:0000313" key="1">
    <source>
        <dbReference type="EMBL" id="GAA3683605.1"/>
    </source>
</evidence>
<protein>
    <submittedName>
        <fullName evidence="1">Uncharacterized protein</fullName>
    </submittedName>
</protein>
<organism evidence="1 2">
    <name type="scientific">Nonomuraea antimicrobica</name>
    <dbReference type="NCBI Taxonomy" id="561173"/>
    <lineage>
        <taxon>Bacteria</taxon>
        <taxon>Bacillati</taxon>
        <taxon>Actinomycetota</taxon>
        <taxon>Actinomycetes</taxon>
        <taxon>Streptosporangiales</taxon>
        <taxon>Streptosporangiaceae</taxon>
        <taxon>Nonomuraea</taxon>
    </lineage>
</organism>
<dbReference type="Gene3D" id="3.30.565.10">
    <property type="entry name" value="Histidine kinase-like ATPase, C-terminal domain"/>
    <property type="match status" value="1"/>
</dbReference>
<name>A0ABP7CCP7_9ACTN</name>